<feature type="transmembrane region" description="Helical" evidence="1">
    <location>
        <begin position="317"/>
        <end position="334"/>
    </location>
</feature>
<dbReference type="Gene3D" id="3.40.50.410">
    <property type="entry name" value="von Willebrand factor, type A domain"/>
    <property type="match status" value="1"/>
</dbReference>
<feature type="transmembrane region" description="Helical" evidence="1">
    <location>
        <begin position="12"/>
        <end position="29"/>
    </location>
</feature>
<dbReference type="SMART" id="SM00327">
    <property type="entry name" value="VWA"/>
    <property type="match status" value="1"/>
</dbReference>
<dbReference type="PANTHER" id="PTHR22550:SF14">
    <property type="entry name" value="VWFA DOMAIN-CONTAINING PROTEIN"/>
    <property type="match status" value="1"/>
</dbReference>
<dbReference type="CDD" id="cd00198">
    <property type="entry name" value="vWFA"/>
    <property type="match status" value="1"/>
</dbReference>
<dbReference type="STRING" id="288004.AL038_07790"/>
<dbReference type="InterPro" id="IPR050768">
    <property type="entry name" value="UPF0353/GerABKA_families"/>
</dbReference>
<organism evidence="3 4">
    <name type="scientific">Beggiatoa leptomitoformis</name>
    <dbReference type="NCBI Taxonomy" id="288004"/>
    <lineage>
        <taxon>Bacteria</taxon>
        <taxon>Pseudomonadati</taxon>
        <taxon>Pseudomonadota</taxon>
        <taxon>Gammaproteobacteria</taxon>
        <taxon>Thiotrichales</taxon>
        <taxon>Thiotrichaceae</taxon>
        <taxon>Beggiatoa</taxon>
    </lineage>
</organism>
<dbReference type="Proteomes" id="UP000234271">
    <property type="component" value="Chromosome"/>
</dbReference>
<dbReference type="PROSITE" id="PS50234">
    <property type="entry name" value="VWFA"/>
    <property type="match status" value="1"/>
</dbReference>
<dbReference type="OrthoDB" id="9807628at2"/>
<sequence>MEFTAFEFARPYWLLALIILPFWVVWLFYQKAHYSRLQRYADAHLLPYLLQQSPQQLFWQDKTFWGWILLWTCGILALAQPRWDYELQALFRPQTQLLVVLDLSDSMRVRDLPHARIEQAMQEITELLDVKADIYIGLLVFAGIPHLVAPLTDDYNTVKHLLYELKPDLLPIQGSRFAPALERALLLLNNAPNSKEAVQHILLISDGEFEKIDVTQSLALLQNSKVFLHVLAVGTENGGHIPRQADEHQWVIDADGNIVISKLHSDVLKQLAQVGRGIYQVGNYQSTDTQAILNEIHQRMQTFTAQQATQKVWHERFYLLVIIMMLLVLLAFRQPV</sequence>
<dbReference type="SUPFAM" id="SSF53300">
    <property type="entry name" value="vWA-like"/>
    <property type="match status" value="1"/>
</dbReference>
<dbReference type="InterPro" id="IPR036465">
    <property type="entry name" value="vWFA_dom_sf"/>
</dbReference>
<evidence type="ECO:0000313" key="3">
    <source>
        <dbReference type="EMBL" id="AUI70143.1"/>
    </source>
</evidence>
<evidence type="ECO:0000313" key="4">
    <source>
        <dbReference type="Proteomes" id="UP000234271"/>
    </source>
</evidence>
<proteinExistence type="predicted"/>
<evidence type="ECO:0000256" key="1">
    <source>
        <dbReference type="SAM" id="Phobius"/>
    </source>
</evidence>
<dbReference type="RefSeq" id="WP_062151401.1">
    <property type="nucleotide sequence ID" value="NZ_CP012373.2"/>
</dbReference>
<protein>
    <submittedName>
        <fullName evidence="3">VWA domain-containing protein</fullName>
    </submittedName>
</protein>
<feature type="domain" description="VWFA" evidence="2">
    <location>
        <begin position="96"/>
        <end position="300"/>
    </location>
</feature>
<dbReference type="EMBL" id="CP018889">
    <property type="protein sequence ID" value="AUI70143.1"/>
    <property type="molecule type" value="Genomic_DNA"/>
</dbReference>
<keyword evidence="1" id="KW-0472">Membrane</keyword>
<gene>
    <name evidence="3" type="ORF">BLE401_16525</name>
</gene>
<dbReference type="Pfam" id="PF13768">
    <property type="entry name" value="VWA_3"/>
    <property type="match status" value="1"/>
</dbReference>
<dbReference type="KEGG" id="blep:AL038_07790"/>
<dbReference type="Pfam" id="PF13519">
    <property type="entry name" value="VWA_2"/>
    <property type="match status" value="1"/>
</dbReference>
<dbReference type="AlphaFoldDB" id="A0A2N9YI53"/>
<keyword evidence="1" id="KW-1133">Transmembrane helix</keyword>
<accession>A0A2N9YI53</accession>
<keyword evidence="4" id="KW-1185">Reference proteome</keyword>
<reference evidence="4" key="1">
    <citation type="submission" date="2016-12" db="EMBL/GenBank/DDBJ databases">
        <title>Complete Genome Sequence of Beggiatoa leptomitiformis D-401.</title>
        <authorList>
            <person name="Fomenkov A."/>
            <person name="Vincze T."/>
            <person name="Grabovich M."/>
            <person name="Anton B.P."/>
            <person name="Dubinina G."/>
            <person name="Orlova M."/>
            <person name="Belousova E."/>
            <person name="Roberts R.J."/>
        </authorList>
    </citation>
    <scope>NUCLEOTIDE SEQUENCE [LARGE SCALE GENOMIC DNA]</scope>
    <source>
        <strain evidence="4">D-401</strain>
    </source>
</reference>
<keyword evidence="1" id="KW-0812">Transmembrane</keyword>
<name>A0A2N9YI53_9GAMM</name>
<dbReference type="PANTHER" id="PTHR22550">
    <property type="entry name" value="SPORE GERMINATION PROTEIN"/>
    <property type="match status" value="1"/>
</dbReference>
<dbReference type="InterPro" id="IPR002035">
    <property type="entry name" value="VWF_A"/>
</dbReference>
<evidence type="ECO:0000259" key="2">
    <source>
        <dbReference type="PROSITE" id="PS50234"/>
    </source>
</evidence>